<evidence type="ECO:0000313" key="9">
    <source>
        <dbReference type="Proteomes" id="UP001163046"/>
    </source>
</evidence>
<dbReference type="Pfam" id="PF00042">
    <property type="entry name" value="Globin"/>
    <property type="match status" value="1"/>
</dbReference>
<dbReference type="InterPro" id="IPR050532">
    <property type="entry name" value="Globin-like_OT"/>
</dbReference>
<dbReference type="PANTHER" id="PTHR46458:SF1">
    <property type="entry name" value="GEO09476P1"/>
    <property type="match status" value="1"/>
</dbReference>
<dbReference type="GO" id="GO:0019825">
    <property type="term" value="F:oxygen binding"/>
    <property type="evidence" value="ECO:0007669"/>
    <property type="project" value="InterPro"/>
</dbReference>
<dbReference type="GO" id="GO:0005344">
    <property type="term" value="F:oxygen carrier activity"/>
    <property type="evidence" value="ECO:0007669"/>
    <property type="project" value="UniProtKB-KW"/>
</dbReference>
<dbReference type="Gene3D" id="1.10.490.10">
    <property type="entry name" value="Globins"/>
    <property type="match status" value="1"/>
</dbReference>
<feature type="domain" description="Globin" evidence="7">
    <location>
        <begin position="1"/>
        <end position="114"/>
    </location>
</feature>
<dbReference type="Proteomes" id="UP001163046">
    <property type="component" value="Unassembled WGS sequence"/>
</dbReference>
<evidence type="ECO:0000256" key="6">
    <source>
        <dbReference type="RuleBase" id="RU000356"/>
    </source>
</evidence>
<protein>
    <recommendedName>
        <fullName evidence="7">Globin domain-containing protein</fullName>
    </recommendedName>
</protein>
<dbReference type="PANTHER" id="PTHR46458">
    <property type="entry name" value="BLR2807 PROTEIN"/>
    <property type="match status" value="1"/>
</dbReference>
<keyword evidence="1 6" id="KW-0813">Transport</keyword>
<dbReference type="InterPro" id="IPR000971">
    <property type="entry name" value="Globin"/>
</dbReference>
<gene>
    <name evidence="8" type="ORF">OS493_008841</name>
</gene>
<dbReference type="InterPro" id="IPR044399">
    <property type="entry name" value="Mb-like_M"/>
</dbReference>
<dbReference type="InterPro" id="IPR009050">
    <property type="entry name" value="Globin-like_sf"/>
</dbReference>
<dbReference type="CDD" id="cd01040">
    <property type="entry name" value="Mb-like"/>
    <property type="match status" value="1"/>
</dbReference>
<dbReference type="InterPro" id="IPR012292">
    <property type="entry name" value="Globin/Proto"/>
</dbReference>
<organism evidence="8 9">
    <name type="scientific">Desmophyllum pertusum</name>
    <dbReference type="NCBI Taxonomy" id="174260"/>
    <lineage>
        <taxon>Eukaryota</taxon>
        <taxon>Metazoa</taxon>
        <taxon>Cnidaria</taxon>
        <taxon>Anthozoa</taxon>
        <taxon>Hexacorallia</taxon>
        <taxon>Scleractinia</taxon>
        <taxon>Caryophylliina</taxon>
        <taxon>Caryophylliidae</taxon>
        <taxon>Desmophyllum</taxon>
    </lineage>
</organism>
<evidence type="ECO:0000256" key="1">
    <source>
        <dbReference type="ARBA" id="ARBA00022448"/>
    </source>
</evidence>
<reference evidence="8" key="1">
    <citation type="submission" date="2023-01" db="EMBL/GenBank/DDBJ databases">
        <title>Genome assembly of the deep-sea coral Lophelia pertusa.</title>
        <authorList>
            <person name="Herrera S."/>
            <person name="Cordes E."/>
        </authorList>
    </citation>
    <scope>NUCLEOTIDE SEQUENCE</scope>
    <source>
        <strain evidence="8">USNM1676648</strain>
        <tissue evidence="8">Polyp</tissue>
    </source>
</reference>
<evidence type="ECO:0000256" key="5">
    <source>
        <dbReference type="ARBA" id="ARBA00023004"/>
    </source>
</evidence>
<dbReference type="AlphaFoldDB" id="A0A9X0CYM7"/>
<keyword evidence="3 6" id="KW-0561">Oxygen transport</keyword>
<proteinExistence type="inferred from homology"/>
<dbReference type="SUPFAM" id="SSF46458">
    <property type="entry name" value="Globin-like"/>
    <property type="match status" value="1"/>
</dbReference>
<accession>A0A9X0CYM7</accession>
<keyword evidence="9" id="KW-1185">Reference proteome</keyword>
<comment type="similarity">
    <text evidence="6">Belongs to the globin family.</text>
</comment>
<dbReference type="GO" id="GO:0046872">
    <property type="term" value="F:metal ion binding"/>
    <property type="evidence" value="ECO:0007669"/>
    <property type="project" value="UniProtKB-KW"/>
</dbReference>
<dbReference type="GO" id="GO:0020037">
    <property type="term" value="F:heme binding"/>
    <property type="evidence" value="ECO:0007669"/>
    <property type="project" value="InterPro"/>
</dbReference>
<evidence type="ECO:0000256" key="2">
    <source>
        <dbReference type="ARBA" id="ARBA00022617"/>
    </source>
</evidence>
<keyword evidence="2 6" id="KW-0349">Heme</keyword>
<evidence type="ECO:0000313" key="8">
    <source>
        <dbReference type="EMBL" id="KAJ7380385.1"/>
    </source>
</evidence>
<evidence type="ECO:0000256" key="4">
    <source>
        <dbReference type="ARBA" id="ARBA00022723"/>
    </source>
</evidence>
<keyword evidence="4" id="KW-0479">Metal-binding</keyword>
<evidence type="ECO:0000259" key="7">
    <source>
        <dbReference type="PROSITE" id="PS01033"/>
    </source>
</evidence>
<name>A0A9X0CYM7_9CNID</name>
<comment type="caution">
    <text evidence="8">The sequence shown here is derived from an EMBL/GenBank/DDBJ whole genome shotgun (WGS) entry which is preliminary data.</text>
</comment>
<dbReference type="EMBL" id="MU826353">
    <property type="protein sequence ID" value="KAJ7380385.1"/>
    <property type="molecule type" value="Genomic_DNA"/>
</dbReference>
<sequence length="119" mass="13635">MHPNIQDTFPTFKGVRLDELMNSRSLYLHAKRVMAAVENAISALDDMEVLVESLTRLGQRHRLWFVREEHFTVVGEALLWTLQDMLASACTSQVIEAWKELFNFISKTMLRGIGDAVVK</sequence>
<dbReference type="PROSITE" id="PS01033">
    <property type="entry name" value="GLOBIN"/>
    <property type="match status" value="1"/>
</dbReference>
<evidence type="ECO:0000256" key="3">
    <source>
        <dbReference type="ARBA" id="ARBA00022621"/>
    </source>
</evidence>
<keyword evidence="5" id="KW-0408">Iron</keyword>
<dbReference type="OrthoDB" id="436496at2759"/>